<reference evidence="2" key="1">
    <citation type="submission" date="2021-06" db="EMBL/GenBank/DDBJ databases">
        <authorList>
            <person name="Kallberg Y."/>
            <person name="Tangrot J."/>
            <person name="Rosling A."/>
        </authorList>
    </citation>
    <scope>NUCLEOTIDE SEQUENCE</scope>
    <source>
        <strain evidence="2">87-6 pot B 2015</strain>
    </source>
</reference>
<evidence type="ECO:0000313" key="2">
    <source>
        <dbReference type="EMBL" id="CAG8575109.1"/>
    </source>
</evidence>
<dbReference type="Proteomes" id="UP000789375">
    <property type="component" value="Unassembled WGS sequence"/>
</dbReference>
<keyword evidence="3" id="KW-1185">Reference proteome</keyword>
<feature type="region of interest" description="Disordered" evidence="1">
    <location>
        <begin position="41"/>
        <end position="65"/>
    </location>
</feature>
<feature type="compositionally biased region" description="Basic and acidic residues" evidence="1">
    <location>
        <begin position="47"/>
        <end position="57"/>
    </location>
</feature>
<organism evidence="2 3">
    <name type="scientific">Funneliformis mosseae</name>
    <name type="common">Endomycorrhizal fungus</name>
    <name type="synonym">Glomus mosseae</name>
    <dbReference type="NCBI Taxonomy" id="27381"/>
    <lineage>
        <taxon>Eukaryota</taxon>
        <taxon>Fungi</taxon>
        <taxon>Fungi incertae sedis</taxon>
        <taxon>Mucoromycota</taxon>
        <taxon>Glomeromycotina</taxon>
        <taxon>Glomeromycetes</taxon>
        <taxon>Glomerales</taxon>
        <taxon>Glomeraceae</taxon>
        <taxon>Funneliformis</taxon>
    </lineage>
</organism>
<proteinExistence type="predicted"/>
<accession>A0A9N9BT41</accession>
<dbReference type="EMBL" id="CAJVPP010001837">
    <property type="protein sequence ID" value="CAG8575109.1"/>
    <property type="molecule type" value="Genomic_DNA"/>
</dbReference>
<name>A0A9N9BT41_FUNMO</name>
<evidence type="ECO:0000313" key="3">
    <source>
        <dbReference type="Proteomes" id="UP000789375"/>
    </source>
</evidence>
<comment type="caution">
    <text evidence="2">The sequence shown here is derived from an EMBL/GenBank/DDBJ whole genome shotgun (WGS) entry which is preliminary data.</text>
</comment>
<evidence type="ECO:0000256" key="1">
    <source>
        <dbReference type="SAM" id="MobiDB-lite"/>
    </source>
</evidence>
<gene>
    <name evidence="2" type="ORF">FMOSSE_LOCUS7656</name>
</gene>
<dbReference type="AlphaFoldDB" id="A0A9N9BT41"/>
<sequence>MQSTSPWCTCTAQWVIPNPSLNNGNVRALVAFLDQPDDINFDPSNHPNDDPIHDETLVHIPTSLP</sequence>
<protein>
    <submittedName>
        <fullName evidence="2">16598_t:CDS:1</fullName>
    </submittedName>
</protein>